<dbReference type="EMBL" id="BKCP01009181">
    <property type="protein sequence ID" value="GER50395.1"/>
    <property type="molecule type" value="Genomic_DNA"/>
</dbReference>
<protein>
    <submittedName>
        <fullName evidence="12">Cytochrome c biogenesis protein family</fullName>
    </submittedName>
</protein>
<keyword evidence="3" id="KW-0479">Metal-binding</keyword>
<keyword evidence="6" id="KW-0862">Zinc</keyword>
<evidence type="ECO:0000259" key="11">
    <source>
        <dbReference type="PROSITE" id="PS50089"/>
    </source>
</evidence>
<dbReference type="OrthoDB" id="565797at2759"/>
<dbReference type="AlphaFoldDB" id="A0A5A7QYB1"/>
<dbReference type="InterPro" id="IPR017907">
    <property type="entry name" value="Znf_RING_CS"/>
</dbReference>
<name>A0A5A7QYB1_STRAF</name>
<comment type="subcellular location">
    <subcellularLocation>
        <location evidence="1">Membrane</location>
        <topology evidence="1">Multi-pass membrane protein</topology>
    </subcellularLocation>
</comment>
<keyword evidence="8" id="KW-0472">Membrane</keyword>
<dbReference type="PROSITE" id="PS00518">
    <property type="entry name" value="ZF_RING_1"/>
    <property type="match status" value="1"/>
</dbReference>
<comment type="caution">
    <text evidence="12">The sequence shown here is derived from an EMBL/GenBank/DDBJ whole genome shotgun (WGS) entry which is preliminary data.</text>
</comment>
<dbReference type="SMART" id="SM00184">
    <property type="entry name" value="RING"/>
    <property type="match status" value="1"/>
</dbReference>
<proteinExistence type="inferred from homology"/>
<dbReference type="InterPro" id="IPR013083">
    <property type="entry name" value="Znf_RING/FYVE/PHD"/>
</dbReference>
<feature type="region of interest" description="Disordered" evidence="10">
    <location>
        <begin position="188"/>
        <end position="219"/>
    </location>
</feature>
<dbReference type="Proteomes" id="UP000325081">
    <property type="component" value="Unassembled WGS sequence"/>
</dbReference>
<dbReference type="PANTHER" id="PTHR31566">
    <property type="entry name" value="CYTOCHROME C BIOGENESIS PROTEIN CCS1, CHLOROPLASTIC"/>
    <property type="match status" value="1"/>
</dbReference>
<dbReference type="GO" id="GO:0017004">
    <property type="term" value="P:cytochrome complex assembly"/>
    <property type="evidence" value="ECO:0007669"/>
    <property type="project" value="UniProtKB-KW"/>
</dbReference>
<dbReference type="SUPFAM" id="SSF57850">
    <property type="entry name" value="RING/U-box"/>
    <property type="match status" value="1"/>
</dbReference>
<evidence type="ECO:0000256" key="3">
    <source>
        <dbReference type="ARBA" id="ARBA00022723"/>
    </source>
</evidence>
<evidence type="ECO:0000256" key="7">
    <source>
        <dbReference type="ARBA" id="ARBA00022989"/>
    </source>
</evidence>
<dbReference type="Pfam" id="PF05140">
    <property type="entry name" value="ResB"/>
    <property type="match status" value="2"/>
</dbReference>
<evidence type="ECO:0000256" key="8">
    <source>
        <dbReference type="ARBA" id="ARBA00023136"/>
    </source>
</evidence>
<keyword evidence="13" id="KW-1185">Reference proteome</keyword>
<dbReference type="InterPro" id="IPR018957">
    <property type="entry name" value="Znf_C3HC4_RING-type"/>
</dbReference>
<keyword evidence="2" id="KW-0812">Transmembrane</keyword>
<keyword evidence="7" id="KW-1133">Transmembrane helix</keyword>
<dbReference type="GO" id="GO:0008270">
    <property type="term" value="F:zinc ion binding"/>
    <property type="evidence" value="ECO:0007669"/>
    <property type="project" value="UniProtKB-KW"/>
</dbReference>
<dbReference type="CDD" id="cd16745">
    <property type="entry name" value="RING-HC_AtRMA-like"/>
    <property type="match status" value="1"/>
</dbReference>
<organism evidence="12 13">
    <name type="scientific">Striga asiatica</name>
    <name type="common">Asiatic witchweed</name>
    <name type="synonym">Buchnera asiatica</name>
    <dbReference type="NCBI Taxonomy" id="4170"/>
    <lineage>
        <taxon>Eukaryota</taxon>
        <taxon>Viridiplantae</taxon>
        <taxon>Streptophyta</taxon>
        <taxon>Embryophyta</taxon>
        <taxon>Tracheophyta</taxon>
        <taxon>Spermatophyta</taxon>
        <taxon>Magnoliopsida</taxon>
        <taxon>eudicotyledons</taxon>
        <taxon>Gunneridae</taxon>
        <taxon>Pentapetalae</taxon>
        <taxon>asterids</taxon>
        <taxon>lamiids</taxon>
        <taxon>Lamiales</taxon>
        <taxon>Orobanchaceae</taxon>
        <taxon>Buchnereae</taxon>
        <taxon>Striga</taxon>
    </lineage>
</organism>
<dbReference type="Gene3D" id="3.30.40.10">
    <property type="entry name" value="Zinc/RING finger domain, C3HC4 (zinc finger)"/>
    <property type="match status" value="1"/>
</dbReference>
<evidence type="ECO:0000256" key="1">
    <source>
        <dbReference type="ARBA" id="ARBA00004141"/>
    </source>
</evidence>
<dbReference type="PANTHER" id="PTHR31566:SF0">
    <property type="entry name" value="CYTOCHROME C BIOGENESIS PROTEIN CCS1, CHLOROPLASTIC"/>
    <property type="match status" value="1"/>
</dbReference>
<evidence type="ECO:0000256" key="4">
    <source>
        <dbReference type="ARBA" id="ARBA00022748"/>
    </source>
</evidence>
<evidence type="ECO:0000256" key="5">
    <source>
        <dbReference type="ARBA" id="ARBA00022771"/>
    </source>
</evidence>
<feature type="domain" description="RING-type" evidence="11">
    <location>
        <begin position="30"/>
        <end position="71"/>
    </location>
</feature>
<evidence type="ECO:0000313" key="12">
    <source>
        <dbReference type="EMBL" id="GER50395.1"/>
    </source>
</evidence>
<dbReference type="InterPro" id="IPR007816">
    <property type="entry name" value="ResB-like_domain"/>
</dbReference>
<evidence type="ECO:0000256" key="6">
    <source>
        <dbReference type="ARBA" id="ARBA00022833"/>
    </source>
</evidence>
<accession>A0A5A7QYB1</accession>
<keyword evidence="5 9" id="KW-0863">Zinc-finger</keyword>
<gene>
    <name evidence="12" type="ORF">STAS_27690</name>
</gene>
<evidence type="ECO:0000256" key="9">
    <source>
        <dbReference type="PROSITE-ProRule" id="PRU00175"/>
    </source>
</evidence>
<dbReference type="Pfam" id="PF00097">
    <property type="entry name" value="zf-C3HC4"/>
    <property type="match status" value="1"/>
</dbReference>
<evidence type="ECO:0000313" key="13">
    <source>
        <dbReference type="Proteomes" id="UP000325081"/>
    </source>
</evidence>
<dbReference type="InterPro" id="IPR001841">
    <property type="entry name" value="Znf_RING"/>
</dbReference>
<dbReference type="PROSITE" id="PS50089">
    <property type="entry name" value="ZF_RING_2"/>
    <property type="match status" value="1"/>
</dbReference>
<dbReference type="InterPro" id="IPR023494">
    <property type="entry name" value="Cyt_c_bgen_Ccs1/CcsB/ResB"/>
</dbReference>
<sequence>MDHEPEINPLLESTYSSSDNTLFDTANFECNICFELAQEPIVTLCGHLYCWPCLYQWLRLHSHSHECPVCKSIVQEDKLVPIFGRGKSNQEFRSRSYTGITIPNRPMGQRPQTAPRVDMSSFVRPDDVDPITGFMPMAAARSCNCRNGGMLTLTLSFSSNKTVFSKLKTSENQSRKKGKKAILQVPTTTKIEAPEPGGTPVDAGGGSGGGTVNPPPSAAEGWGKKLGSLGLKGFPRKVLSVLSNLPLAIAEMFAVAALMALGTFVEQGEAPDFYFQKYPEDNPAFGFFTWRWIFALGLDHMFSSPTFLITLSLLGASLMACTYTTQIPLVKVAKRWSFLHSAETIRKQEYSDDLPRASIQDLGVILMGSGYKVFLKGPTLYAFKGLAGRFAPIGVHLALLLIMCGGTLSATGSFRGSVTVPQGLNFVIGDVLGPTGFLSTPSESFNTEVHVSQFHSDLSLFDINGKEVMRKTISVNDPLRYGGVTIYQTDWSLSALQIMKDDEGPFNLALAPLKINGDKKLYGTFLPIGDNSESTNLKGISMLARDMQSIVLYDQEGKFAGVRRPNSKLPIDIDGIKIDVLEAIGSTGLELKTDPGVPIVYTGFGALMLTTCISFLSHTQLWALQDGTTVVIGGKTNRAKGEFSDDMNILLDQVPELVDSSGSRQSDNISS</sequence>
<dbReference type="GO" id="GO:0016020">
    <property type="term" value="C:membrane"/>
    <property type="evidence" value="ECO:0007669"/>
    <property type="project" value="UniProtKB-SubCell"/>
</dbReference>
<reference evidence="13" key="1">
    <citation type="journal article" date="2019" name="Curr. Biol.">
        <title>Genome Sequence of Striga asiatica Provides Insight into the Evolution of Plant Parasitism.</title>
        <authorList>
            <person name="Yoshida S."/>
            <person name="Kim S."/>
            <person name="Wafula E.K."/>
            <person name="Tanskanen J."/>
            <person name="Kim Y.M."/>
            <person name="Honaas L."/>
            <person name="Yang Z."/>
            <person name="Spallek T."/>
            <person name="Conn C.E."/>
            <person name="Ichihashi Y."/>
            <person name="Cheong K."/>
            <person name="Cui S."/>
            <person name="Der J.P."/>
            <person name="Gundlach H."/>
            <person name="Jiao Y."/>
            <person name="Hori C."/>
            <person name="Ishida J.K."/>
            <person name="Kasahara H."/>
            <person name="Kiba T."/>
            <person name="Kim M.S."/>
            <person name="Koo N."/>
            <person name="Laohavisit A."/>
            <person name="Lee Y.H."/>
            <person name="Lumba S."/>
            <person name="McCourt P."/>
            <person name="Mortimer J.C."/>
            <person name="Mutuku J.M."/>
            <person name="Nomura T."/>
            <person name="Sasaki-Sekimoto Y."/>
            <person name="Seto Y."/>
            <person name="Wang Y."/>
            <person name="Wakatake T."/>
            <person name="Sakakibara H."/>
            <person name="Demura T."/>
            <person name="Yamaguchi S."/>
            <person name="Yoneyama K."/>
            <person name="Manabe R.I."/>
            <person name="Nelson D.C."/>
            <person name="Schulman A.H."/>
            <person name="Timko M.P."/>
            <person name="dePamphilis C.W."/>
            <person name="Choi D."/>
            <person name="Shirasu K."/>
        </authorList>
    </citation>
    <scope>NUCLEOTIDE SEQUENCE [LARGE SCALE GENOMIC DNA]</scope>
    <source>
        <strain evidence="13">cv. UVA1</strain>
    </source>
</reference>
<dbReference type="HAMAP" id="MF_01392">
    <property type="entry name" value="CytC_Ccs1"/>
    <property type="match status" value="1"/>
</dbReference>
<evidence type="ECO:0000256" key="10">
    <source>
        <dbReference type="SAM" id="MobiDB-lite"/>
    </source>
</evidence>
<evidence type="ECO:0000256" key="2">
    <source>
        <dbReference type="ARBA" id="ARBA00022692"/>
    </source>
</evidence>
<keyword evidence="4" id="KW-0201">Cytochrome c-type biogenesis</keyword>